<feature type="compositionally biased region" description="Basic and acidic residues" evidence="5">
    <location>
        <begin position="127"/>
        <end position="136"/>
    </location>
</feature>
<dbReference type="InterPro" id="IPR042536">
    <property type="entry name" value="TFIIIC_tauA_Sfc1"/>
</dbReference>
<feature type="domain" description="Transcription factor IIIC subunit 5 HTH" evidence="6">
    <location>
        <begin position="223"/>
        <end position="378"/>
    </location>
</feature>
<feature type="region of interest" description="Disordered" evidence="5">
    <location>
        <begin position="107"/>
        <end position="136"/>
    </location>
</feature>
<feature type="compositionally biased region" description="Basic and acidic residues" evidence="5">
    <location>
        <begin position="520"/>
        <end position="530"/>
    </location>
</feature>
<protein>
    <submittedName>
        <fullName evidence="8">RNA polymerase III transcription factor IIIC subunit-domain-containing protein</fullName>
    </submittedName>
</protein>
<dbReference type="GO" id="GO:0005634">
    <property type="term" value="C:nucleus"/>
    <property type="evidence" value="ECO:0007669"/>
    <property type="project" value="UniProtKB-SubCell"/>
</dbReference>
<keyword evidence="4" id="KW-0539">Nucleus</keyword>
<name>A0AAD9L704_PAPLA</name>
<dbReference type="EMBL" id="JAODAN010000004">
    <property type="protein sequence ID" value="KAK1924864.1"/>
    <property type="molecule type" value="Genomic_DNA"/>
</dbReference>
<dbReference type="PANTHER" id="PTHR13230">
    <property type="entry name" value="GENERAL TRANSCRIPTION FACTOR IIIC, POLYPEPTIDE 5"/>
    <property type="match status" value="1"/>
</dbReference>
<dbReference type="GO" id="GO:0000127">
    <property type="term" value="C:transcription factor TFIIIC complex"/>
    <property type="evidence" value="ECO:0007669"/>
    <property type="project" value="InterPro"/>
</dbReference>
<keyword evidence="3" id="KW-0804">Transcription</keyword>
<dbReference type="Pfam" id="PF17682">
    <property type="entry name" value="Tau95_N"/>
    <property type="match status" value="1"/>
</dbReference>
<evidence type="ECO:0000256" key="5">
    <source>
        <dbReference type="SAM" id="MobiDB-lite"/>
    </source>
</evidence>
<evidence type="ECO:0000259" key="7">
    <source>
        <dbReference type="Pfam" id="PF17682"/>
    </source>
</evidence>
<dbReference type="PANTHER" id="PTHR13230:SF5">
    <property type="entry name" value="GENERAL TRANSCRIPTION FACTOR 3C POLYPEPTIDE 5"/>
    <property type="match status" value="1"/>
</dbReference>
<accession>A0AAD9L704</accession>
<feature type="domain" description="Transcription factor IIIC subunit Tfc1/Sfc1 triple barrel" evidence="7">
    <location>
        <begin position="44"/>
        <end position="163"/>
    </location>
</feature>
<evidence type="ECO:0000256" key="1">
    <source>
        <dbReference type="ARBA" id="ARBA00004123"/>
    </source>
</evidence>
<dbReference type="GO" id="GO:0006384">
    <property type="term" value="P:transcription initiation at RNA polymerase III promoter"/>
    <property type="evidence" value="ECO:0007669"/>
    <property type="project" value="InterPro"/>
</dbReference>
<evidence type="ECO:0000256" key="4">
    <source>
        <dbReference type="ARBA" id="ARBA00023242"/>
    </source>
</evidence>
<dbReference type="InterPro" id="IPR019136">
    <property type="entry name" value="TF_IIIC_su-5_HTH"/>
</dbReference>
<evidence type="ECO:0000259" key="6">
    <source>
        <dbReference type="Pfam" id="PF09734"/>
    </source>
</evidence>
<evidence type="ECO:0000256" key="3">
    <source>
        <dbReference type="ARBA" id="ARBA00023163"/>
    </source>
</evidence>
<dbReference type="Gene3D" id="3.30.200.160">
    <property type="entry name" value="TFIIIC, subcomplex tauA, subunit Sfc1, barrel domain"/>
    <property type="match status" value="1"/>
</dbReference>
<evidence type="ECO:0000313" key="9">
    <source>
        <dbReference type="Proteomes" id="UP001182556"/>
    </source>
</evidence>
<dbReference type="AlphaFoldDB" id="A0AAD9L704"/>
<sequence>MSSPSAQSSDDEPTGPGSQVGNPAPEASTSYAPYKSIPKAAFASIEYPSTVSHPAAILRLVNQEDINECFNAPSNEPAILEMRLGSMHRSGVPIRGSRVQSQKLLLKLTRRRRRRPEDADETGGPPKGKERERDGAEMGVFTSEVVGPIPHTVRFRAMADWKYTPQPEGRTSQLAAALRDIDYDQILAYTVPPTPEDFGEAMTPKEGENPSQPQYRSILDLQPAPVFSERRIPFIYNFRNHPSTFLDEYEDERTKEIKRRFANRSRFVAVSLQKLPHHHKPQSVPTGPPKSIASKMADLDPRILERFRQLLEQRPVWARHALLAQFNEADRRTIRLNKYYLPAVVYTFGAGPFWKTVVRFGYDPCQDRSSATLQRIYFYTHVNRQGRFNALDEDSESEEENSKGHLEWEAEQKRLVEEGRRPPLDPTQEHIFDGKLLHRDRPDFQLCDITDPLIRRIIEDPKNLRDVCDPRSGWYEPSALEHIKQLTRLKFFYVRENNAPAPDEICHVTMVEYAKSLMRQSERGVKKNEGEEPAERDDGESARSEGVVDDGDVEMAE</sequence>
<dbReference type="Proteomes" id="UP001182556">
    <property type="component" value="Unassembled WGS sequence"/>
</dbReference>
<feature type="region of interest" description="Disordered" evidence="5">
    <location>
        <begin position="518"/>
        <end position="557"/>
    </location>
</feature>
<feature type="region of interest" description="Disordered" evidence="5">
    <location>
        <begin position="1"/>
        <end position="31"/>
    </location>
</feature>
<feature type="compositionally biased region" description="Polar residues" evidence="5">
    <location>
        <begin position="16"/>
        <end position="31"/>
    </location>
</feature>
<comment type="caution">
    <text evidence="8">The sequence shown here is derived from an EMBL/GenBank/DDBJ whole genome shotgun (WGS) entry which is preliminary data.</text>
</comment>
<reference evidence="8" key="1">
    <citation type="submission" date="2023-02" db="EMBL/GenBank/DDBJ databases">
        <title>Identification and recombinant expression of a fungal hydrolase from Papiliotrema laurentii that hydrolyzes apple cutin and clears colloidal polyester polyurethane.</title>
        <authorList>
            <consortium name="DOE Joint Genome Institute"/>
            <person name="Roman V.A."/>
            <person name="Bojanowski C."/>
            <person name="Crable B.R."/>
            <person name="Wagner D.N."/>
            <person name="Hung C.S."/>
            <person name="Nadeau L.J."/>
            <person name="Schratz L."/>
            <person name="Haridas S."/>
            <person name="Pangilinan J."/>
            <person name="Lipzen A."/>
            <person name="Na H."/>
            <person name="Yan M."/>
            <person name="Ng V."/>
            <person name="Grigoriev I.V."/>
            <person name="Spatafora J.W."/>
            <person name="Barlow D."/>
            <person name="Biffinger J."/>
            <person name="Kelley-Loughnane N."/>
            <person name="Varaljay V.A."/>
            <person name="Crookes-Goodson W.J."/>
        </authorList>
    </citation>
    <scope>NUCLEOTIDE SEQUENCE</scope>
    <source>
        <strain evidence="8">5307AH</strain>
    </source>
</reference>
<gene>
    <name evidence="8" type="ORF">DB88DRAFT_487118</name>
</gene>
<keyword evidence="2" id="KW-0238">DNA-binding</keyword>
<keyword evidence="9" id="KW-1185">Reference proteome</keyword>
<dbReference type="Pfam" id="PF09734">
    <property type="entry name" value="Tau95"/>
    <property type="match status" value="1"/>
</dbReference>
<evidence type="ECO:0000313" key="8">
    <source>
        <dbReference type="EMBL" id="KAK1924864.1"/>
    </source>
</evidence>
<dbReference type="InterPro" id="IPR041499">
    <property type="entry name" value="Tfc1/Sfc1_N"/>
</dbReference>
<dbReference type="GO" id="GO:0001003">
    <property type="term" value="F:RNA polymerase III type 2 promoter sequence-specific DNA binding"/>
    <property type="evidence" value="ECO:0007669"/>
    <property type="project" value="TreeGrafter"/>
</dbReference>
<organism evidence="8 9">
    <name type="scientific">Papiliotrema laurentii</name>
    <name type="common">Cryptococcus laurentii</name>
    <dbReference type="NCBI Taxonomy" id="5418"/>
    <lineage>
        <taxon>Eukaryota</taxon>
        <taxon>Fungi</taxon>
        <taxon>Dikarya</taxon>
        <taxon>Basidiomycota</taxon>
        <taxon>Agaricomycotina</taxon>
        <taxon>Tremellomycetes</taxon>
        <taxon>Tremellales</taxon>
        <taxon>Rhynchogastremaceae</taxon>
        <taxon>Papiliotrema</taxon>
    </lineage>
</organism>
<evidence type="ECO:0000256" key="2">
    <source>
        <dbReference type="ARBA" id="ARBA00023125"/>
    </source>
</evidence>
<feature type="compositionally biased region" description="Acidic residues" evidence="5">
    <location>
        <begin position="547"/>
        <end position="557"/>
    </location>
</feature>
<comment type="subcellular location">
    <subcellularLocation>
        <location evidence="1">Nucleus</location>
    </subcellularLocation>
</comment>
<dbReference type="GO" id="GO:0001002">
    <property type="term" value="F:RNA polymerase III type 1 promoter sequence-specific DNA binding"/>
    <property type="evidence" value="ECO:0007669"/>
    <property type="project" value="TreeGrafter"/>
</dbReference>
<dbReference type="InterPro" id="IPR040454">
    <property type="entry name" value="TF_IIIC_Tfc1/Sfc1"/>
</dbReference>
<proteinExistence type="predicted"/>